<evidence type="ECO:0000259" key="2">
    <source>
        <dbReference type="Pfam" id="PF25794"/>
    </source>
</evidence>
<dbReference type="InterPro" id="IPR036890">
    <property type="entry name" value="HATPase_C_sf"/>
</dbReference>
<dbReference type="Gene3D" id="1.10.287.110">
    <property type="entry name" value="DnaJ domain"/>
    <property type="match status" value="1"/>
</dbReference>
<dbReference type="PANTHER" id="PTHR15600:SF42">
    <property type="entry name" value="SACSIN"/>
    <property type="match status" value="1"/>
</dbReference>
<dbReference type="SUPFAM" id="SSF55874">
    <property type="entry name" value="ATPase domain of HSP90 chaperone/DNA topoisomerase II/histidine kinase"/>
    <property type="match status" value="3"/>
</dbReference>
<organism evidence="3 4">
    <name type="scientific">Potamilus streckersoni</name>
    <dbReference type="NCBI Taxonomy" id="2493646"/>
    <lineage>
        <taxon>Eukaryota</taxon>
        <taxon>Metazoa</taxon>
        <taxon>Spiralia</taxon>
        <taxon>Lophotrochozoa</taxon>
        <taxon>Mollusca</taxon>
        <taxon>Bivalvia</taxon>
        <taxon>Autobranchia</taxon>
        <taxon>Heteroconchia</taxon>
        <taxon>Palaeoheterodonta</taxon>
        <taxon>Unionida</taxon>
        <taxon>Unionoidea</taxon>
        <taxon>Unionidae</taxon>
        <taxon>Ambleminae</taxon>
        <taxon>Lampsilini</taxon>
        <taxon>Potamilus</taxon>
    </lineage>
</organism>
<dbReference type="InterPro" id="IPR058210">
    <property type="entry name" value="SACS/Nov_dom"/>
</dbReference>
<reference evidence="3" key="3">
    <citation type="submission" date="2023-05" db="EMBL/GenBank/DDBJ databases">
        <authorList>
            <person name="Smith C.H."/>
        </authorList>
    </citation>
    <scope>NUCLEOTIDE SEQUENCE</scope>
    <source>
        <strain evidence="3">CHS0354</strain>
        <tissue evidence="3">Mantle</tissue>
    </source>
</reference>
<dbReference type="InterPro" id="IPR036869">
    <property type="entry name" value="J_dom_sf"/>
</dbReference>
<feature type="region of interest" description="Disordered" evidence="1">
    <location>
        <begin position="4211"/>
        <end position="4237"/>
    </location>
</feature>
<protein>
    <recommendedName>
        <fullName evidence="2">Sacsin/Nov domain-containing protein</fullName>
    </recommendedName>
</protein>
<reference evidence="3" key="1">
    <citation type="journal article" date="2021" name="Genome Biol. Evol.">
        <title>A High-Quality Reference Genome for a Parasitic Bivalve with Doubly Uniparental Inheritance (Bivalvia: Unionida).</title>
        <authorList>
            <person name="Smith C.H."/>
        </authorList>
    </citation>
    <scope>NUCLEOTIDE SEQUENCE</scope>
    <source>
        <strain evidence="3">CHS0354</strain>
    </source>
</reference>
<feature type="region of interest" description="Disordered" evidence="1">
    <location>
        <begin position="1"/>
        <end position="51"/>
    </location>
</feature>
<proteinExistence type="predicted"/>
<feature type="domain" description="Sacsin/Nov" evidence="2">
    <location>
        <begin position="57"/>
        <end position="284"/>
    </location>
</feature>
<feature type="compositionally biased region" description="Basic and acidic residues" evidence="1">
    <location>
        <begin position="1"/>
        <end position="23"/>
    </location>
</feature>
<dbReference type="EMBL" id="JAEAOA010002070">
    <property type="protein sequence ID" value="KAK3608382.1"/>
    <property type="molecule type" value="Genomic_DNA"/>
</dbReference>
<accession>A0AAE0TDH7</accession>
<dbReference type="GO" id="GO:0030544">
    <property type="term" value="F:Hsp70 protein binding"/>
    <property type="evidence" value="ECO:0007669"/>
    <property type="project" value="TreeGrafter"/>
</dbReference>
<evidence type="ECO:0000313" key="4">
    <source>
        <dbReference type="Proteomes" id="UP001195483"/>
    </source>
</evidence>
<dbReference type="PANTHER" id="PTHR15600">
    <property type="entry name" value="SACSIN"/>
    <property type="match status" value="1"/>
</dbReference>
<dbReference type="InterPro" id="IPR052972">
    <property type="entry name" value="Sacsin_chaperone_reg"/>
</dbReference>
<evidence type="ECO:0000313" key="3">
    <source>
        <dbReference type="EMBL" id="KAK3608382.1"/>
    </source>
</evidence>
<keyword evidence="4" id="KW-1185">Reference proteome</keyword>
<dbReference type="NCBIfam" id="NF047352">
    <property type="entry name" value="P_loop_sacsin"/>
    <property type="match status" value="3"/>
</dbReference>
<gene>
    <name evidence="3" type="ORF">CHS0354_035379</name>
</gene>
<comment type="caution">
    <text evidence="3">The sequence shown here is derived from an EMBL/GenBank/DDBJ whole genome shotgun (WGS) entry which is preliminary data.</text>
</comment>
<dbReference type="Pfam" id="PF25794">
    <property type="entry name" value="SACS"/>
    <property type="match status" value="3"/>
</dbReference>
<feature type="domain" description="Sacsin/Nov" evidence="2">
    <location>
        <begin position="1419"/>
        <end position="1665"/>
    </location>
</feature>
<feature type="domain" description="Sacsin/Nov" evidence="2">
    <location>
        <begin position="2447"/>
        <end position="2681"/>
    </location>
</feature>
<sequence length="4311" mass="496574">MEDCEKVGHSGKRERQAEAPARETDEEEVEESTDKSDDSSDENGSDILERSGMIRPSLIKDLKNILSEYPDDGQIIKELLQNAEDAGATKVKILLSGKHCNQELCAQRPYKKFFKGPGLCVYNDAEFTEKDWEGIRMLNSSVKEKDPIKVGRFGLGFKSVYHITDYPCIISGDQLLLLNPHETEDQVCSIMKLRDMKKSTRSDCLEALNNMFGFSSRVIKQKYYKGTLFWFPLRDTPTVLSNTTYTADKVLDLFKSFQTEAHSILIFLKSLVSIELLCTDTGTQLDHGMVNPFLVVKADINPASEVRKTKFIKKVIELNGGCSERDLASRRHVHVSITKAEKEKEPKTTKVDWTVVDFYKGGEMSDTLKRLASDRSLSYCPYVGVAMCESFSDGFQMGGHIFCFMPLPQETKSLTGLPVHVNGLFALSRNRRHLKWSSAEQESQDLHKDNAIQWNQCLVQEILPSAYCLLMKEMVNHCTNYGNKKNMIELVYAALPDMAKVDDKWMSLVDKVKESLWDMYILFTESDGGKWITPKDTLFSSFNHYPTLSKECKENVKKTLKMYGQNWVDVPQHVGSYFLDRPGILDLSPKHFSEILKTEPKYCELSFEEKVSILEFLMADNDYLKLKGLHLLPLQNGNFTPFTGRQDCHEKIFLDKPHVIELFPGLENRFLYVGKFTEQLKEHFVKMVNCEIFQLYQLDQETTFLNLLQEATQLYFGNKYPVEIQTLDSNLLVNHFWIEKVWVYLIKNKIPLNLIEQLPLVPHLEEGKCWKDVKLLKLYRLKDHLLLQKGFGLSSFTGDMCEALKNLSMIVLSSLPAFIPFEQVQDYIGQPTQASVLNIFTSIQKSGKLECIEHFNRNASESSRKEVLEYLSKSQISEWNEHCRQFVWKLQVFQEGDSLYGKTFKGLVAADDIGIQCPVGGFPVQFPCRLITTENSGANLASLIGLKRASMEDLVQKTLNAIQDSHYSHEDVTAFMTYLVDNISLYNKCTEIIRMAKLISFIRNSALKLCKPDELFDPWDENLKILFYNEDRFPTDVTIIQSNRRQALIDLGLRLKQDIRASDLLETAKVLDSSSYGEVEANVLCKKARKFMEIVNDGGYLLQEINGIPLACHIENLKCIYHKTSPVNGYPTVLKWHGQATILSKPTEIRSIEYSGSVGSSMALIDCEKLPDLADYFKWRTSLPAYNVYVHLQHLTEQHDDPTFLRLVLDTYTELNKLYSSPGTVMEKPSFPCIWQGEGYTFPRNVYINKSTDLNLRPYLYRLPAELSHYQGLFEWMGCHCNLTADVLLDIQQKVNEKYRNISKSPFTFDEVKHDRQLIIRILEILKELANHLSDEECSKIHFPVQTEDDFQFILKPSTECIYSSDQTWLYEAGYSEEDGLFHIHKDVSIATAQQLGIKSLSQNLVSDAEGFEEWGQEEPLTRRIHNLLEEGYADGFSIPKEIIQNADDAGATEVCFLYDERENHDAMTRLLDVGMSECQGPALWAYNNAEFTSEDLKNITQLSGATKANDTTKIGKFGLGFCSVYNLTDVPSLVTGSDIVIFDPHKTHLGKALPGPRPGLRINLASPKNRKLLQRLDHQFKPFQNIFGCTLRADAQNPYKGTLFRFPFRTTSKSEIKPQPYLKEDQIELLKKLMKYGGNILLFTQNVLKVKLFHLPKDCMDPTKMKLLYTIEKSLLDPFLPERKSVLQQMAELCKDSKYLSTNQFEAVQRISIKTSIKKETSQVTEGINKIIGDVETDWLISWTSGQNECLHLMGKLKKSVVPIGAVALLIHEDENSCIMPRSVTQSPLGFYKESHLFCFLPLPLTTKLPVHINATFAVTSDRKQLRISTQDENKTIESEWNDALLGDAVCGAYLHLLKYLSKTSDISVNYDCFQLWPIGSCPLVSILKANFYEKLVTENWEIFRGDCGWAAFSNCLFIDKLLTTPKNICKISLKTLSEFKENKTDVVIDLPEKIRDLISKGHKMHITKRTVARKSFIIDIFFPNTRSEFWKNKENERNEMTLYVLRERDKDINEKAIHTACIPTEPYGDLQMPKEVVHPEGDIANMFSNDDGRFPVKSFWTKVVLDALEDWGIMKSKISTELLEDRCLSVSILANTDMQKSLQRFTAVMRYLEKLQREQLLENDILSKISKIPFLPVMPKPQGWPFKWKAEEELKQGGYMSKESELSVTYARADQMYSQRHHSKEIISCLELILDVKNEQLDALNICLKLGLQEIGTNMQTFERIEKQLLEISKTLEEQQGDLKILRHSKQVCKYIYEYFNRICSEEWAIKRLTKFQGSLVVFVDDHFVLPNRAYFQHNWDCKPEFYRVRDFGSYNNFYSAVGVRSIIPPIDICQVLASMKEEWKDQQLPKEKLTLALNLLQCLAESLWETNENIYDLNIIALDSDGVLKPVSQLCFDDQAIRSRRQMTFVHPHISEHVGKTLGIKTKMKKVLQDCSRKIEFGQHEDLLTRLNRILKKYPLDFGILKELLQNADDANATEVHFIKDYRQLRKNKIFDECFAPLQGPALCVYNNSSFTQADLEGIQKLGLGSKGNDRFKSGQYGVGFNVVYHLTDVPSFLTKGSEIGETLCFFDPMCQYIPEATLQHPGMRYVELEEIRESCSDVFDGYLENKMFSSDIGTIFRFPLRNEQMAKVSKIAKDISTSRMDEILEGFKKEIFAAFLFLKNVTKIVFSNVNEDGRVEIEYRVEACLSNEDMEKRTVFFQHAKQNVSNVTDALLLKHETDYILNIRDTIGVLQTWHIFQDIGFGNSMSQMIESLKAGFVKNLPIGGVAGLCSSFGCPSSVEGQAFCSLPLPVYTGLPVHINGHFVLDDEGRRNLWQDKMDVRTTWNSLLMEHAVCPAYVRFIQCMKRYSCPNNIVQNTVLESQLTSYFKFFPSFTYAKGDYWKELAKCLYQYIINNEENVFPLVQDQGRECLITWIPFTEKGQEFPCYFDVENIPGAMEFLISGNQSHTNDTSLPKFKLETTVLKDLGLKIVHSNIEIYRSMGDSGMDVSYITPDNAIKYLKSQFSTKRFCIMSDIGKDLSQSILKNMSRVLSLLEYCARSESFIKQLDGLPLLVANDNTLHVFSKDNPVYFSLFADLHVGCAGRFLHKELVKFFQRKFQAPFVSPTDIWQTGVFQRLDIQHCMAILKDTLPADSFQRQEYLEWNHSAKEHPSQQWIIRFWEFISVQTKEIFPSINKNFSEFEFLKSEFEQHKNWCLLPVEEENNSEKLYLVPLFLSFTVFDTTNIENPELKRVFEKMAIPKVCSFGLADEFEAGVKIIQTLVSQTKRPADLLEGLCFYKQGILGKNILSKDECIVILEYFCQQMERLEMLDDTAYMKLLKSLLIFVTHAGNISSLEHFSEVVIAPSNIPVDGLNQLMSSLGLCFLERIEKLSKLLKSIGTEVETDEEFYCKFIIPHFVYVPEENKLTHLKYIRDFILLKHVEQGYTKKQKQVISSMKQWNFIYVGNARRKASDFVSPFIDVFNEMCKDDEFPPQPFRSKEWKKFMELAGMVSEVTADQFFQFAEDLSSQYKTSNTLSDELAIKSKILCEHLFSHEKLMEDSILRRVSCIKFIPPFEVDHFLGNIFRQPQNQEYPIAFSGSIYSKYANLAWTCCPILPDWVFPISQNQQESLNIHSKPHLKDVITHTQNICEILQEDLQSHGNHHDMNKINSVMTDIYNFLQTHGMQEMVMRECLYKRPILFIPDGHCFVQATQVIHEGDEIRPYLFKYPMKYGPFYELFRYLGTTERADINHYAEVLNLIHKKCEMNELLPDERSKVQNAIRGLLSCLSTNNRADQNIRVDTLYLPNEKWSLVNAKDLIVSDHIVYRKKIEACQNLMFFCGFRQIKIDVENERETLIRFPDQWRPEFLSKIVTRGIDLESSDLSLECSEELQQLQRFLSSKDFLTGLMRLLQNESLTLEEKIVRSNLANTTVQHVQTILTCLYFKEHKVNGTRENCIYWLEINRKNNQTKLYFAMRLCSKQQLYEELQAPLSKVLNVCTNQLLRDQVHLMTIVKCVTSPERIAKLLDEAETCNYEIADIDNFQIMETIPELGTYVPKKFIAMLDNSFIVADIGEIVAFKIEDKWEIGSPVFVFARVLKKVEANMSSSEKDVKYDIDLGGETKTVLTTFLYRFMRREVDSLNVVINTSPSKSKSSDLLKKTKYNIRKILREAWTKDERERRQIIKCLYLKWHPDKNPRNERLCTKVFKYISHIICKFENGQFEDSDNDDNASGSQQKHRGCSPHQNKGIVDGTPSSTPWEGHISMDHTVALTFHVQISFLNDHLNPERDSNGRNKCGLTFKQLKRHSHMQNLYAAQLGLLPVSSV</sequence>
<name>A0AAE0TDH7_9BIVA</name>
<evidence type="ECO:0000256" key="1">
    <source>
        <dbReference type="SAM" id="MobiDB-lite"/>
    </source>
</evidence>
<reference evidence="3" key="2">
    <citation type="journal article" date="2021" name="Genome Biol. Evol.">
        <title>Developing a high-quality reference genome for a parasitic bivalve with doubly uniparental inheritance (Bivalvia: Unionida).</title>
        <authorList>
            <person name="Smith C.H."/>
        </authorList>
    </citation>
    <scope>NUCLEOTIDE SEQUENCE</scope>
    <source>
        <strain evidence="3">CHS0354</strain>
        <tissue evidence="3">Mantle</tissue>
    </source>
</reference>
<dbReference type="SUPFAM" id="SSF46565">
    <property type="entry name" value="Chaperone J-domain"/>
    <property type="match status" value="1"/>
</dbReference>
<dbReference type="Proteomes" id="UP001195483">
    <property type="component" value="Unassembled WGS sequence"/>
</dbReference>